<dbReference type="InterPro" id="IPR051798">
    <property type="entry name" value="Class-II_PLP-Dep_Aminotrans"/>
</dbReference>
<dbReference type="SUPFAM" id="SSF53383">
    <property type="entry name" value="PLP-dependent transferases"/>
    <property type="match status" value="1"/>
</dbReference>
<dbReference type="PANTHER" id="PTHR43525">
    <property type="entry name" value="PROTEIN MALY"/>
    <property type="match status" value="1"/>
</dbReference>
<evidence type="ECO:0000313" key="8">
    <source>
        <dbReference type="Proteomes" id="UP000255517"/>
    </source>
</evidence>
<dbReference type="RefSeq" id="WP_019035228.1">
    <property type="nucleotide sequence ID" value="NZ_UGSZ01000001.1"/>
</dbReference>
<keyword evidence="3" id="KW-0663">Pyridoxal phosphate</keyword>
<evidence type="ECO:0000256" key="4">
    <source>
        <dbReference type="ARBA" id="ARBA00023239"/>
    </source>
</evidence>
<sequence length="396" mass="46205">MKYDFLTNPDRRKQGSRKYMVMYNKNPHLSKDIIPLSVADMEFVTPPEIREGLKDFLDEVVLGYSAPNDEYFKALKAFMYRKHNFKIENDWVVNTNGVVLAFFNCVREFLKKDQGLIIMPPVYPPFFNSAKYQGRKLVECPLLCEDGYYTINYELFEKLARDKNNKALLFCSPHNPVGRVWKREELEKLGKIIVKNDLYLFADEIHNDIVMPGYEHTVFQSISDELSERTITFTAPSKTFNLAGLGVSSIIIKNKDMREKFVDGLEKIGAHANSALAYKAAEIAYNECDLWLEEMICVIDKNQKLVNKFFKENYPKIKARLIEGTYLMWIDFRDLNMTYKDLQSFMENKAELFFNEGYLFGEEGQGFERINLALPEKSLKEALNRLDKALKEINYK</sequence>
<gene>
    <name evidence="7" type="primary">patB</name>
    <name evidence="7" type="ORF">NCTC13149_01461</name>
</gene>
<comment type="cofactor">
    <cofactor evidence="1">
        <name>pyridoxal 5'-phosphate</name>
        <dbReference type="ChEBI" id="CHEBI:597326"/>
    </cofactor>
</comment>
<organism evidence="7 8">
    <name type="scientific">Peptoniphilus lacrimalis</name>
    <dbReference type="NCBI Taxonomy" id="33031"/>
    <lineage>
        <taxon>Bacteria</taxon>
        <taxon>Bacillati</taxon>
        <taxon>Bacillota</taxon>
        <taxon>Tissierellia</taxon>
        <taxon>Tissierellales</taxon>
        <taxon>Peptoniphilaceae</taxon>
        <taxon>Peptoniphilus</taxon>
    </lineage>
</organism>
<evidence type="ECO:0000256" key="3">
    <source>
        <dbReference type="ARBA" id="ARBA00022898"/>
    </source>
</evidence>
<dbReference type="STRING" id="1122949.GCA_000378725_01605"/>
<dbReference type="GO" id="GO:0030170">
    <property type="term" value="F:pyridoxal phosphate binding"/>
    <property type="evidence" value="ECO:0007669"/>
    <property type="project" value="InterPro"/>
</dbReference>
<dbReference type="EC" id="4.4.1.13" evidence="2"/>
<dbReference type="PANTHER" id="PTHR43525:SF1">
    <property type="entry name" value="PROTEIN MALY"/>
    <property type="match status" value="1"/>
</dbReference>
<comment type="similarity">
    <text evidence="5">Belongs to the class-II pyridoxal-phosphate-dependent aminotransferase family. MalY/PatB cystathionine beta-lyase subfamily.</text>
</comment>
<proteinExistence type="inferred from homology"/>
<dbReference type="Gene3D" id="3.40.640.10">
    <property type="entry name" value="Type I PLP-dependent aspartate aminotransferase-like (Major domain)"/>
    <property type="match status" value="1"/>
</dbReference>
<dbReference type="Proteomes" id="UP000255517">
    <property type="component" value="Unassembled WGS sequence"/>
</dbReference>
<dbReference type="GO" id="GO:0047804">
    <property type="term" value="F:cysteine-S-conjugate beta-lyase activity"/>
    <property type="evidence" value="ECO:0007669"/>
    <property type="project" value="UniProtKB-EC"/>
</dbReference>
<dbReference type="InterPro" id="IPR015422">
    <property type="entry name" value="PyrdxlP-dep_Trfase_small"/>
</dbReference>
<dbReference type="CDD" id="cd00609">
    <property type="entry name" value="AAT_like"/>
    <property type="match status" value="1"/>
</dbReference>
<evidence type="ECO:0000259" key="6">
    <source>
        <dbReference type="Pfam" id="PF00155"/>
    </source>
</evidence>
<evidence type="ECO:0000256" key="1">
    <source>
        <dbReference type="ARBA" id="ARBA00001933"/>
    </source>
</evidence>
<dbReference type="Pfam" id="PF00155">
    <property type="entry name" value="Aminotran_1_2"/>
    <property type="match status" value="1"/>
</dbReference>
<accession>A0A379C7K4</accession>
<protein>
    <recommendedName>
        <fullName evidence="2">cysteine-S-conjugate beta-lyase</fullName>
        <ecNumber evidence="2">4.4.1.13</ecNumber>
    </recommendedName>
</protein>
<feature type="domain" description="Aminotransferase class I/classII large" evidence="6">
    <location>
        <begin position="31"/>
        <end position="386"/>
    </location>
</feature>
<dbReference type="AlphaFoldDB" id="A0A379C7K4"/>
<dbReference type="InterPro" id="IPR027619">
    <property type="entry name" value="C-S_lyase_PatB-like"/>
</dbReference>
<name>A0A379C7K4_9FIRM</name>
<dbReference type="EMBL" id="UGSZ01000001">
    <property type="protein sequence ID" value="SUB57616.1"/>
    <property type="molecule type" value="Genomic_DNA"/>
</dbReference>
<reference evidence="7 8" key="1">
    <citation type="submission" date="2018-06" db="EMBL/GenBank/DDBJ databases">
        <authorList>
            <consortium name="Pathogen Informatics"/>
            <person name="Doyle S."/>
        </authorList>
    </citation>
    <scope>NUCLEOTIDE SEQUENCE [LARGE SCALE GENOMIC DNA]</scope>
    <source>
        <strain evidence="7 8">NCTC13149</strain>
    </source>
</reference>
<dbReference type="InterPro" id="IPR015421">
    <property type="entry name" value="PyrdxlP-dep_Trfase_major"/>
</dbReference>
<evidence type="ECO:0000256" key="2">
    <source>
        <dbReference type="ARBA" id="ARBA00012224"/>
    </source>
</evidence>
<dbReference type="InterPro" id="IPR015424">
    <property type="entry name" value="PyrdxlP-dep_Trfase"/>
</dbReference>
<evidence type="ECO:0000256" key="5">
    <source>
        <dbReference type="ARBA" id="ARBA00037974"/>
    </source>
</evidence>
<keyword evidence="4 7" id="KW-0456">Lyase</keyword>
<dbReference type="InterPro" id="IPR004839">
    <property type="entry name" value="Aminotransferase_I/II_large"/>
</dbReference>
<dbReference type="NCBIfam" id="TIGR04350">
    <property type="entry name" value="C_S_lyase_PatB"/>
    <property type="match status" value="1"/>
</dbReference>
<dbReference type="Gene3D" id="3.90.1150.10">
    <property type="entry name" value="Aspartate Aminotransferase, domain 1"/>
    <property type="match status" value="1"/>
</dbReference>
<dbReference type="OrthoDB" id="9802872at2"/>
<evidence type="ECO:0000313" key="7">
    <source>
        <dbReference type="EMBL" id="SUB57616.1"/>
    </source>
</evidence>